<dbReference type="InterPro" id="IPR052898">
    <property type="entry name" value="ACAD10-like"/>
</dbReference>
<keyword evidence="2" id="KW-0614">Plasmid</keyword>
<dbReference type="InterPro" id="IPR002575">
    <property type="entry name" value="Aminoglycoside_PTrfase"/>
</dbReference>
<dbReference type="Gene3D" id="3.30.200.20">
    <property type="entry name" value="Phosphorylase Kinase, domain 1"/>
    <property type="match status" value="1"/>
</dbReference>
<sequence>MGRIDATAIDRAGPVRAGEELDVAAVDGFLKGAVPGLSGTPEVGQFAGGASNLTYGLRYPGRDLILRRPPFGARGGSAHDMLREAGVMRSLKPVYPYVPAVVAVCEDPAVLGCAFYVMERIAGIIPRRDLPPGLDLTPEETRRLCLTVVDKLIELHRIDPAAAGLGHLGKGEGYVRRQVEGWQERYRRARTADVADFEEVMAWIGGRMPEGEVAIRVIHNDFRFDNVVLDPDDPLEVIGVLDWEMATLGDPLMDLGGALAYWVEAGDEREFLSLRRQPTHLPGMLTRREVVDYYGERTGLPVAGFDFYLVFGLFRLAVIAQQIYQRYSEGKTRNPQFAGFGMAVNYLERRCRSIIAAAG</sequence>
<dbReference type="InterPro" id="IPR011009">
    <property type="entry name" value="Kinase-like_dom_sf"/>
</dbReference>
<evidence type="ECO:0000313" key="3">
    <source>
        <dbReference type="Proteomes" id="UP000245629"/>
    </source>
</evidence>
<dbReference type="Gene3D" id="3.90.1200.10">
    <property type="match status" value="1"/>
</dbReference>
<geneLocation type="plasmid" evidence="2 3">
    <name>unnamed2</name>
</geneLocation>
<keyword evidence="2" id="KW-0808">Transferase</keyword>
<dbReference type="AlphaFoldDB" id="A0A2S2CYD3"/>
<evidence type="ECO:0000313" key="2">
    <source>
        <dbReference type="EMBL" id="AWK89479.1"/>
    </source>
</evidence>
<dbReference type="SUPFAM" id="SSF56112">
    <property type="entry name" value="Protein kinase-like (PK-like)"/>
    <property type="match status" value="1"/>
</dbReference>
<dbReference type="Pfam" id="PF01636">
    <property type="entry name" value="APH"/>
    <property type="match status" value="1"/>
</dbReference>
<dbReference type="PANTHER" id="PTHR47829">
    <property type="entry name" value="HYDROLASE, PUTATIVE (AFU_ORTHOLOGUE AFUA_1G12880)-RELATED"/>
    <property type="match status" value="1"/>
</dbReference>
<keyword evidence="3" id="KW-1185">Reference proteome</keyword>
<dbReference type="InterPro" id="IPR041726">
    <property type="entry name" value="ACAD10_11_N"/>
</dbReference>
<name>A0A2S2CYD3_9PROT</name>
<reference evidence="3" key="1">
    <citation type="submission" date="2018-05" db="EMBL/GenBank/DDBJ databases">
        <title>Azospirillum thermophila sp. nov., a novel isolated from hot spring.</title>
        <authorList>
            <person name="Zhao Z."/>
        </authorList>
    </citation>
    <scope>NUCLEOTIDE SEQUENCE [LARGE SCALE GENOMIC DNA]</scope>
    <source>
        <strain evidence="3">CFH 70021</strain>
        <plasmid evidence="3">unnamed2</plasmid>
    </source>
</reference>
<gene>
    <name evidence="2" type="ORF">DEW08_26005</name>
</gene>
<feature type="domain" description="Aminoglycoside phosphotransferase" evidence="1">
    <location>
        <begin position="45"/>
        <end position="278"/>
    </location>
</feature>
<evidence type="ECO:0000259" key="1">
    <source>
        <dbReference type="Pfam" id="PF01636"/>
    </source>
</evidence>
<dbReference type="PANTHER" id="PTHR47829:SF1">
    <property type="entry name" value="HAD FAMILY PHOSPHATASE"/>
    <property type="match status" value="1"/>
</dbReference>
<dbReference type="EMBL" id="CP029357">
    <property type="protein sequence ID" value="AWK89479.1"/>
    <property type="molecule type" value="Genomic_DNA"/>
</dbReference>
<accession>A0A2S2CYD3</accession>
<dbReference type="GO" id="GO:0016740">
    <property type="term" value="F:transferase activity"/>
    <property type="evidence" value="ECO:0007669"/>
    <property type="project" value="UniProtKB-KW"/>
</dbReference>
<dbReference type="RefSeq" id="WP_109332810.1">
    <property type="nucleotide sequence ID" value="NZ_CP029357.1"/>
</dbReference>
<dbReference type="OrthoDB" id="3806873at2"/>
<dbReference type="CDD" id="cd05154">
    <property type="entry name" value="ACAD10_11_N-like"/>
    <property type="match status" value="1"/>
</dbReference>
<dbReference type="Proteomes" id="UP000245629">
    <property type="component" value="Plasmid unnamed2"/>
</dbReference>
<protein>
    <submittedName>
        <fullName evidence="2">Phosphotransferase family protein</fullName>
    </submittedName>
</protein>
<dbReference type="KEGG" id="azz:DEW08_26005"/>
<organism evidence="2 3">
    <name type="scientific">Azospirillum thermophilum</name>
    <dbReference type="NCBI Taxonomy" id="2202148"/>
    <lineage>
        <taxon>Bacteria</taxon>
        <taxon>Pseudomonadati</taxon>
        <taxon>Pseudomonadota</taxon>
        <taxon>Alphaproteobacteria</taxon>
        <taxon>Rhodospirillales</taxon>
        <taxon>Azospirillaceae</taxon>
        <taxon>Azospirillum</taxon>
    </lineage>
</organism>
<proteinExistence type="predicted"/>